<proteinExistence type="predicted"/>
<dbReference type="SUPFAM" id="SSF48452">
    <property type="entry name" value="TPR-like"/>
    <property type="match status" value="1"/>
</dbReference>
<dbReference type="RefSeq" id="WP_106151561.1">
    <property type="nucleotide sequence ID" value="NZ_PVTS01000001.1"/>
</dbReference>
<evidence type="ECO:0000313" key="4">
    <source>
        <dbReference type="EMBL" id="RCW30623.1"/>
    </source>
</evidence>
<sequence length="735" mass="86932">METPVHKQLMKVYRLLEVKRVKESLDVLGDLVKETHNSDLIDGLYNLEMTYKSLLRYTVEGFSDPERQKVYNQLLVDIYSIADQIVDELRSKTGQGWLFDARRYLKSKSDEELTGIMDDYLKAADQYLVAYTVDSEIPLSYELEKSQDRLFEMIASLPGFAQSRQEQVREVFFGEDFFWPWQSVMVSALTLNLLTTFRRENLDLLFQLCEHPHKQVKLRAFTGLLFVLYEYDTRLSITPGMKEKISRLNELFSVETIQSILIQIIRTRETEKLTKKMHEEILPEVARIQPNLRRKLDLDNLLNDALSEDKNPDWEDVFSDSPELMNKLEELSHMQMEGADLFMSTFKMLKHFPFFNDLHHWFLPFFYPNPIVKDALRNETGPLNNEQMLQSMADSGVMCNSDKYSLVMSIPQMPGMQKEMMGKMFGSELEAMREVQQSDELVDPGKKELFISNQYIQDLYRFFKLHPQKASFDDPFSWEMAFHKKWFLPLLTPGENTSLKLGEYLFGKNYFREATGVYEQEAKKEMPERQILQKLAYCYQQNDDYEKALHYYQQADLYGDSQVWNLKKIALCYRYLKNPEKALEYYKAAEQLKPDDLHTQVSVGHCLLELKRFDEALQYYFKVEYLAPDNHKVWRPIAWCSLVEGKLDQALKYGEKPIEEDPTQHDFMNMGHIYWCRGDRKTALEWYLKSVKHQEWSLKDFVQAFVEDRHILMKHGVNPDDIPIMLDQLRYYLVN</sequence>
<dbReference type="Pfam" id="PF13181">
    <property type="entry name" value="TPR_8"/>
    <property type="match status" value="1"/>
</dbReference>
<gene>
    <name evidence="4" type="ORF">DFO77_12160</name>
</gene>
<dbReference type="AlphaFoldDB" id="A0A2T0XTK4"/>
<feature type="repeat" description="TPR" evidence="3">
    <location>
        <begin position="597"/>
        <end position="630"/>
    </location>
</feature>
<keyword evidence="2 3" id="KW-0802">TPR repeat</keyword>
<dbReference type="Pfam" id="PF13432">
    <property type="entry name" value="TPR_16"/>
    <property type="match status" value="1"/>
</dbReference>
<dbReference type="InterPro" id="IPR011990">
    <property type="entry name" value="TPR-like_helical_dom_sf"/>
</dbReference>
<dbReference type="PROSITE" id="PS50005">
    <property type="entry name" value="TPR"/>
    <property type="match status" value="2"/>
</dbReference>
<dbReference type="PANTHER" id="PTHR45586:SF1">
    <property type="entry name" value="LIPOPOLYSACCHARIDE ASSEMBLY PROTEIN B"/>
    <property type="match status" value="1"/>
</dbReference>
<dbReference type="InterPro" id="IPR051012">
    <property type="entry name" value="CellSynth/LPSAsmb/PSIAsmb"/>
</dbReference>
<dbReference type="PANTHER" id="PTHR45586">
    <property type="entry name" value="TPR REPEAT-CONTAINING PROTEIN PA4667"/>
    <property type="match status" value="1"/>
</dbReference>
<dbReference type="STRING" id="1168289.GCA_000259075_01366"/>
<dbReference type="Gene3D" id="1.25.40.10">
    <property type="entry name" value="Tetratricopeptide repeat domain"/>
    <property type="match status" value="1"/>
</dbReference>
<name>A0A2T0XTK4_9BACT</name>
<evidence type="ECO:0000256" key="3">
    <source>
        <dbReference type="PROSITE-ProRule" id="PRU00339"/>
    </source>
</evidence>
<evidence type="ECO:0000256" key="2">
    <source>
        <dbReference type="ARBA" id="ARBA00022803"/>
    </source>
</evidence>
<comment type="caution">
    <text evidence="4">The sequence shown here is derived from an EMBL/GenBank/DDBJ whole genome shotgun (WGS) entry which is preliminary data.</text>
</comment>
<dbReference type="InterPro" id="IPR019734">
    <property type="entry name" value="TPR_rpt"/>
</dbReference>
<dbReference type="SMART" id="SM00028">
    <property type="entry name" value="TPR"/>
    <property type="match status" value="5"/>
</dbReference>
<protein>
    <submittedName>
        <fullName evidence="4">Tetratricopeptide repeat protein</fullName>
    </submittedName>
</protein>
<keyword evidence="5" id="KW-1185">Reference proteome</keyword>
<dbReference type="EMBL" id="QPIZ01000021">
    <property type="protein sequence ID" value="RCW30623.1"/>
    <property type="molecule type" value="Genomic_DNA"/>
</dbReference>
<feature type="repeat" description="TPR" evidence="3">
    <location>
        <begin position="563"/>
        <end position="596"/>
    </location>
</feature>
<keyword evidence="1" id="KW-0677">Repeat</keyword>
<accession>A0A2T0XTK4</accession>
<evidence type="ECO:0000313" key="5">
    <source>
        <dbReference type="Proteomes" id="UP000252733"/>
    </source>
</evidence>
<reference evidence="4 5" key="1">
    <citation type="submission" date="2018-07" db="EMBL/GenBank/DDBJ databases">
        <title>Freshwater and sediment microbial communities from various areas in North America, analyzing microbe dynamics in response to fracking.</title>
        <authorList>
            <person name="Lamendella R."/>
        </authorList>
    </citation>
    <scope>NUCLEOTIDE SEQUENCE [LARGE SCALE GENOMIC DNA]</scope>
    <source>
        <strain evidence="4 5">160A</strain>
    </source>
</reference>
<dbReference type="OrthoDB" id="1108959at2"/>
<organism evidence="4 5">
    <name type="scientific">Marinilabilia salmonicolor</name>
    <dbReference type="NCBI Taxonomy" id="989"/>
    <lineage>
        <taxon>Bacteria</taxon>
        <taxon>Pseudomonadati</taxon>
        <taxon>Bacteroidota</taxon>
        <taxon>Bacteroidia</taxon>
        <taxon>Marinilabiliales</taxon>
        <taxon>Marinilabiliaceae</taxon>
        <taxon>Marinilabilia</taxon>
    </lineage>
</organism>
<dbReference type="Proteomes" id="UP000252733">
    <property type="component" value="Unassembled WGS sequence"/>
</dbReference>
<evidence type="ECO:0000256" key="1">
    <source>
        <dbReference type="ARBA" id="ARBA00022737"/>
    </source>
</evidence>